<dbReference type="InterPro" id="IPR017998">
    <property type="entry name" value="Chaperone_TCP-1"/>
</dbReference>
<dbReference type="Gene3D" id="1.10.560.10">
    <property type="entry name" value="GroEL-like equatorial domain"/>
    <property type="match status" value="1"/>
</dbReference>
<dbReference type="AlphaFoldDB" id="A0A6B0QQ29"/>
<dbReference type="FunFam" id="1.10.560.10:FF:000038">
    <property type="entry name" value="Chaperonin containing TCP1 subunit 6B"/>
    <property type="match status" value="1"/>
</dbReference>
<feature type="region of interest" description="Disordered" evidence="4">
    <location>
        <begin position="283"/>
        <end position="310"/>
    </location>
</feature>
<dbReference type="GO" id="GO:0005524">
    <property type="term" value="F:ATP binding"/>
    <property type="evidence" value="ECO:0007669"/>
    <property type="project" value="UniProtKB-KW"/>
</dbReference>
<evidence type="ECO:0000313" key="6">
    <source>
        <dbReference type="Proteomes" id="UP000322234"/>
    </source>
</evidence>
<keyword evidence="3" id="KW-0143">Chaperone</keyword>
<dbReference type="Proteomes" id="UP000322234">
    <property type="component" value="Unassembled WGS sequence"/>
</dbReference>
<gene>
    <name evidence="5" type="ORF">E5288_WYG000474</name>
</gene>
<dbReference type="Pfam" id="PF00118">
    <property type="entry name" value="Cpn60_TCP1"/>
    <property type="match status" value="1"/>
</dbReference>
<evidence type="ECO:0000313" key="5">
    <source>
        <dbReference type="EMBL" id="MXQ79097.1"/>
    </source>
</evidence>
<dbReference type="GO" id="GO:0005832">
    <property type="term" value="C:chaperonin-containing T-complex"/>
    <property type="evidence" value="ECO:0007669"/>
    <property type="project" value="UniProtKB-ARBA"/>
</dbReference>
<dbReference type="GO" id="GO:0140662">
    <property type="term" value="F:ATP-dependent protein folding chaperone"/>
    <property type="evidence" value="ECO:0007669"/>
    <property type="project" value="InterPro"/>
</dbReference>
<keyword evidence="6" id="KW-1185">Reference proteome</keyword>
<dbReference type="InterPro" id="IPR002423">
    <property type="entry name" value="Cpn60/GroEL/TCP-1"/>
</dbReference>
<dbReference type="SUPFAM" id="SSF48592">
    <property type="entry name" value="GroEL equatorial domain-like"/>
    <property type="match status" value="1"/>
</dbReference>
<accession>A0A6B0QQ29</accession>
<reference evidence="5" key="1">
    <citation type="submission" date="2019-10" db="EMBL/GenBank/DDBJ databases">
        <title>The sequence and de novo assembly of the wild yak genome.</title>
        <authorList>
            <person name="Liu Y."/>
        </authorList>
    </citation>
    <scope>NUCLEOTIDE SEQUENCE [LARGE SCALE GENOMIC DNA]</scope>
    <source>
        <strain evidence="5">WY2019</strain>
    </source>
</reference>
<sequence>MLLMMAVSPRCWRSGSAMAEALVKYMPSVKGRAQLGVQAFADALLIIPKVLAQNSGFDLQETLVKIQAEHSESTQLVGVDLNTDEPMVAAEAGIWDKYCVKKQLLHSCTVIATNILLVDEIMRAGMSSLKVSTYSRSCLPSKEDILLYPQDQMARGLARCKSILFCVNVRAGRQFCCTSPKSPGPISSGAPLPLDVILICQRQIALDAINIYEYRTFLHFKIFFKISFGREAILKKVLSSSGAFDFIHRHITTDTWTAAKPCHLQLPPLSLGPGHSFSLEGTSPDGPISAIPAGPSSTSLSRKNSSSSVFGKYPSDTSCKYLVGIPMSYACT</sequence>
<dbReference type="PANTHER" id="PTHR11353">
    <property type="entry name" value="CHAPERONIN"/>
    <property type="match status" value="1"/>
</dbReference>
<comment type="caution">
    <text evidence="5">The sequence shown here is derived from an EMBL/GenBank/DDBJ whole genome shotgun (WGS) entry which is preliminary data.</text>
</comment>
<evidence type="ECO:0000256" key="3">
    <source>
        <dbReference type="ARBA" id="ARBA00023186"/>
    </source>
</evidence>
<keyword evidence="1" id="KW-0547">Nucleotide-binding</keyword>
<evidence type="ECO:0000256" key="1">
    <source>
        <dbReference type="ARBA" id="ARBA00022741"/>
    </source>
</evidence>
<evidence type="ECO:0000256" key="4">
    <source>
        <dbReference type="SAM" id="MobiDB-lite"/>
    </source>
</evidence>
<keyword evidence="2" id="KW-0067">ATP-binding</keyword>
<evidence type="ECO:0000256" key="2">
    <source>
        <dbReference type="ARBA" id="ARBA00022840"/>
    </source>
</evidence>
<protein>
    <submittedName>
        <fullName evidence="5">Uncharacterized protein</fullName>
    </submittedName>
</protein>
<proteinExistence type="predicted"/>
<dbReference type="InterPro" id="IPR027413">
    <property type="entry name" value="GROEL-like_equatorial_sf"/>
</dbReference>
<dbReference type="EMBL" id="VBQZ03000001">
    <property type="protein sequence ID" value="MXQ79097.1"/>
    <property type="molecule type" value="Genomic_DNA"/>
</dbReference>
<feature type="compositionally biased region" description="Low complexity" evidence="4">
    <location>
        <begin position="296"/>
        <end position="308"/>
    </location>
</feature>
<organism evidence="5 6">
    <name type="scientific">Bos mutus</name>
    <name type="common">wild yak</name>
    <dbReference type="NCBI Taxonomy" id="72004"/>
    <lineage>
        <taxon>Eukaryota</taxon>
        <taxon>Metazoa</taxon>
        <taxon>Chordata</taxon>
        <taxon>Craniata</taxon>
        <taxon>Vertebrata</taxon>
        <taxon>Euteleostomi</taxon>
        <taxon>Mammalia</taxon>
        <taxon>Eutheria</taxon>
        <taxon>Laurasiatheria</taxon>
        <taxon>Artiodactyla</taxon>
        <taxon>Ruminantia</taxon>
        <taxon>Pecora</taxon>
        <taxon>Bovidae</taxon>
        <taxon>Bovinae</taxon>
        <taxon>Bos</taxon>
    </lineage>
</organism>
<name>A0A6B0QQ29_9CETA</name>